<gene>
    <name evidence="1" type="ORF">GA0116948_102177</name>
</gene>
<sequence>MLELPITLRVPTPDEMPDRPDIDEILEKRREANIRPGYTLQPNHTPQLPYKFYAEINVDNSRLWHLFLALAAMFPASASAVYNEAAQDTLTTNLQPTSYILQHFSKYQTELTKDCALEFGLLSNTREQLTELAVSSCKYIKFWGNEQPAFTALMKVHNLPLFRHLDFVDEFPKIILPLRQLIPGTTPPAQVVDHFDRAFKVERENFY</sequence>
<keyword evidence="2" id="KW-1185">Reference proteome</keyword>
<dbReference type="OrthoDB" id="645580at2"/>
<reference evidence="1 2" key="1">
    <citation type="submission" date="2016-08" db="EMBL/GenBank/DDBJ databases">
        <authorList>
            <person name="Seilhamer J.J."/>
        </authorList>
    </citation>
    <scope>NUCLEOTIDE SEQUENCE [LARGE SCALE GENOMIC DNA]</scope>
    <source>
        <strain evidence="1 2">A37T2</strain>
    </source>
</reference>
<protein>
    <submittedName>
        <fullName evidence="1">Uncharacterized protein</fullName>
    </submittedName>
</protein>
<dbReference type="EMBL" id="FMAR01000002">
    <property type="protein sequence ID" value="SCB95165.1"/>
    <property type="molecule type" value="Genomic_DNA"/>
</dbReference>
<dbReference type="RefSeq" id="WP_089709259.1">
    <property type="nucleotide sequence ID" value="NZ_FMAR01000002.1"/>
</dbReference>
<name>A0A1C4AKL1_9BACT</name>
<organism evidence="1 2">
    <name type="scientific">Chitinophaga costaii</name>
    <dbReference type="NCBI Taxonomy" id="1335309"/>
    <lineage>
        <taxon>Bacteria</taxon>
        <taxon>Pseudomonadati</taxon>
        <taxon>Bacteroidota</taxon>
        <taxon>Chitinophagia</taxon>
        <taxon>Chitinophagales</taxon>
        <taxon>Chitinophagaceae</taxon>
        <taxon>Chitinophaga</taxon>
    </lineage>
</organism>
<evidence type="ECO:0000313" key="2">
    <source>
        <dbReference type="Proteomes" id="UP000242818"/>
    </source>
</evidence>
<dbReference type="Proteomes" id="UP000242818">
    <property type="component" value="Unassembled WGS sequence"/>
</dbReference>
<proteinExistence type="predicted"/>
<evidence type="ECO:0000313" key="1">
    <source>
        <dbReference type="EMBL" id="SCB95165.1"/>
    </source>
</evidence>
<accession>A0A1C4AKL1</accession>
<dbReference type="AlphaFoldDB" id="A0A1C4AKL1"/>